<proteinExistence type="predicted"/>
<evidence type="ECO:0000313" key="2">
    <source>
        <dbReference type="Proteomes" id="UP000191691"/>
    </source>
</evidence>
<sequence length="256" mass="29040">MKYVVGRACAIAGYTDPFHELDLLPECHIAGEACESGYMTIYDAIMKVAVKYNTMDDYIREMLTPVSGNLYSDTYYGLHWVMDDGNCDISEARHVDEYDTDPETTPFVIKDEEILPMLYNPLPPDLPTLSRDLLVIRRSTVISIDTLGFDDPRWLTQNMFEDLAFNLTRTFADETPLSEEDALSYNGWIANFSQLQLGVSFPEWLREQVPDSSGELRIEGTIHLGRLLSRFLLLNTFSVATSSESVGVENMVAWMC</sequence>
<keyword evidence="2" id="KW-1185">Reference proteome</keyword>
<protein>
    <submittedName>
        <fullName evidence="1">Uncharacterized protein</fullName>
    </submittedName>
</protein>
<evidence type="ECO:0000313" key="1">
    <source>
        <dbReference type="EMBL" id="OQE77395.1"/>
    </source>
</evidence>
<dbReference type="EMBL" id="MOOB01000062">
    <property type="protein sequence ID" value="OQE77395.1"/>
    <property type="molecule type" value="Genomic_DNA"/>
</dbReference>
<gene>
    <name evidence="1" type="ORF">PENNAL_c0062G10014</name>
</gene>
<dbReference type="Proteomes" id="UP000191691">
    <property type="component" value="Unassembled WGS sequence"/>
</dbReference>
<dbReference type="STRING" id="60175.A0A1V6XQK7"/>
<name>A0A1V6XQK7_PENNA</name>
<reference evidence="2" key="1">
    <citation type="journal article" date="2017" name="Nat. Microbiol.">
        <title>Global analysis of biosynthetic gene clusters reveals vast potential of secondary metabolite production in Penicillium species.</title>
        <authorList>
            <person name="Nielsen J.C."/>
            <person name="Grijseels S."/>
            <person name="Prigent S."/>
            <person name="Ji B."/>
            <person name="Dainat J."/>
            <person name="Nielsen K.F."/>
            <person name="Frisvad J.C."/>
            <person name="Workman M."/>
            <person name="Nielsen J."/>
        </authorList>
    </citation>
    <scope>NUCLEOTIDE SEQUENCE [LARGE SCALE GENOMIC DNA]</scope>
    <source>
        <strain evidence="2">IBT 13039</strain>
    </source>
</reference>
<accession>A0A1V6XQK7</accession>
<organism evidence="1 2">
    <name type="scientific">Penicillium nalgiovense</name>
    <dbReference type="NCBI Taxonomy" id="60175"/>
    <lineage>
        <taxon>Eukaryota</taxon>
        <taxon>Fungi</taxon>
        <taxon>Dikarya</taxon>
        <taxon>Ascomycota</taxon>
        <taxon>Pezizomycotina</taxon>
        <taxon>Eurotiomycetes</taxon>
        <taxon>Eurotiomycetidae</taxon>
        <taxon>Eurotiales</taxon>
        <taxon>Aspergillaceae</taxon>
        <taxon>Penicillium</taxon>
    </lineage>
</organism>
<dbReference type="AlphaFoldDB" id="A0A1V6XQK7"/>
<comment type="caution">
    <text evidence="1">The sequence shown here is derived from an EMBL/GenBank/DDBJ whole genome shotgun (WGS) entry which is preliminary data.</text>
</comment>